<feature type="compositionally biased region" description="Basic and acidic residues" evidence="1">
    <location>
        <begin position="34"/>
        <end position="43"/>
    </location>
</feature>
<proteinExistence type="predicted"/>
<feature type="non-terminal residue" evidence="2">
    <location>
        <position position="145"/>
    </location>
</feature>
<gene>
    <name evidence="2" type="ORF">AVDCRST_MAG38-1035</name>
</gene>
<name>A0A6J4RBI8_9ACTN</name>
<evidence type="ECO:0000313" key="2">
    <source>
        <dbReference type="EMBL" id="CAA9468348.1"/>
    </source>
</evidence>
<dbReference type="EMBL" id="CADCVJ010000067">
    <property type="protein sequence ID" value="CAA9468348.1"/>
    <property type="molecule type" value="Genomic_DNA"/>
</dbReference>
<feature type="non-terminal residue" evidence="2">
    <location>
        <position position="1"/>
    </location>
</feature>
<organism evidence="2">
    <name type="scientific">uncultured Solirubrobacteraceae bacterium</name>
    <dbReference type="NCBI Taxonomy" id="1162706"/>
    <lineage>
        <taxon>Bacteria</taxon>
        <taxon>Bacillati</taxon>
        <taxon>Actinomycetota</taxon>
        <taxon>Thermoleophilia</taxon>
        <taxon>Solirubrobacterales</taxon>
        <taxon>Solirubrobacteraceae</taxon>
        <taxon>environmental samples</taxon>
    </lineage>
</organism>
<sequence>GRDPHAQRDRRRQRAAPGGHAAGPAAAGRAVRQLVDHLPDRRAVHARAQRPADTARARRRRAGAAAVDDADRRLARGGRAGHPHRPPERRPAGAAGGEPGGRRHGARGPAPARRLARAAPARPAARGPRGPAPRGRRARAPGGHV</sequence>
<reference evidence="2" key="1">
    <citation type="submission" date="2020-02" db="EMBL/GenBank/DDBJ databases">
        <authorList>
            <person name="Meier V. D."/>
        </authorList>
    </citation>
    <scope>NUCLEOTIDE SEQUENCE</scope>
    <source>
        <strain evidence="2">AVDCRST_MAG38</strain>
    </source>
</reference>
<feature type="compositionally biased region" description="Low complexity" evidence="1">
    <location>
        <begin position="15"/>
        <end position="33"/>
    </location>
</feature>
<protein>
    <submittedName>
        <fullName evidence="2">Transcriptional regulator, MarR family</fullName>
    </submittedName>
</protein>
<feature type="compositionally biased region" description="Low complexity" evidence="1">
    <location>
        <begin position="107"/>
        <end position="133"/>
    </location>
</feature>
<dbReference type="AlphaFoldDB" id="A0A6J4RBI8"/>
<feature type="compositionally biased region" description="Basic residues" evidence="1">
    <location>
        <begin position="75"/>
        <end position="84"/>
    </location>
</feature>
<feature type="region of interest" description="Disordered" evidence="1">
    <location>
        <begin position="1"/>
        <end position="145"/>
    </location>
</feature>
<accession>A0A6J4RBI8</accession>
<evidence type="ECO:0000256" key="1">
    <source>
        <dbReference type="SAM" id="MobiDB-lite"/>
    </source>
</evidence>